<evidence type="ECO:0000256" key="16">
    <source>
        <dbReference type="SAM" id="SignalP"/>
    </source>
</evidence>
<dbReference type="FunFam" id="3.30.450.20:FF:000057">
    <property type="entry name" value="Voltage-dependent calcium channel subunit alpha-2/delta-4"/>
    <property type="match status" value="1"/>
</dbReference>
<dbReference type="Pfam" id="PF08399">
    <property type="entry name" value="VWA_N"/>
    <property type="match status" value="1"/>
</dbReference>
<organism evidence="18 19">
    <name type="scientific">Helicoverpa armigera</name>
    <name type="common">Cotton bollworm</name>
    <name type="synonym">Heliothis armigera</name>
    <dbReference type="NCBI Taxonomy" id="29058"/>
    <lineage>
        <taxon>Eukaryota</taxon>
        <taxon>Metazoa</taxon>
        <taxon>Ecdysozoa</taxon>
        <taxon>Arthropoda</taxon>
        <taxon>Hexapoda</taxon>
        <taxon>Insecta</taxon>
        <taxon>Pterygota</taxon>
        <taxon>Neoptera</taxon>
        <taxon>Endopterygota</taxon>
        <taxon>Lepidoptera</taxon>
        <taxon>Glossata</taxon>
        <taxon>Ditrysia</taxon>
        <taxon>Noctuoidea</taxon>
        <taxon>Noctuidae</taxon>
        <taxon>Heliothinae</taxon>
        <taxon>Helicoverpa</taxon>
    </lineage>
</organism>
<gene>
    <name evidence="18" type="primary">HaOG205962</name>
    <name evidence="18" type="ORF">B5X24_HaOG205962</name>
</gene>
<dbReference type="InterPro" id="IPR002035">
    <property type="entry name" value="VWF_A"/>
</dbReference>
<dbReference type="PANTHER" id="PTHR10166">
    <property type="entry name" value="VOLTAGE-DEPENDENT CALCIUM CHANNEL SUBUNIT ALPHA-2/DELTA-RELATED"/>
    <property type="match status" value="1"/>
</dbReference>
<keyword evidence="2" id="KW-0813">Transport</keyword>
<keyword evidence="14" id="KW-0325">Glycoprotein</keyword>
<evidence type="ECO:0000256" key="15">
    <source>
        <dbReference type="ARBA" id="ARBA00023303"/>
    </source>
</evidence>
<dbReference type="InterPro" id="IPR036465">
    <property type="entry name" value="vWFA_dom_sf"/>
</dbReference>
<keyword evidence="3" id="KW-0109">Calcium transport</keyword>
<comment type="subcellular location">
    <subcellularLocation>
        <location evidence="1">Membrane</location>
        <topology evidence="1">Single-pass type I membrane protein</topology>
    </subcellularLocation>
</comment>
<dbReference type="Gene3D" id="3.30.450.20">
    <property type="entry name" value="PAS domain"/>
    <property type="match status" value="1"/>
</dbReference>
<evidence type="ECO:0000256" key="14">
    <source>
        <dbReference type="ARBA" id="ARBA00023180"/>
    </source>
</evidence>
<dbReference type="OrthoDB" id="10054666at2759"/>
<evidence type="ECO:0000313" key="19">
    <source>
        <dbReference type="Proteomes" id="UP000249218"/>
    </source>
</evidence>
<keyword evidence="5" id="KW-0812">Transmembrane</keyword>
<evidence type="ECO:0000259" key="17">
    <source>
        <dbReference type="PROSITE" id="PS50234"/>
    </source>
</evidence>
<dbReference type="InterPro" id="IPR013680">
    <property type="entry name" value="VDCC_a2/dsu"/>
</dbReference>
<evidence type="ECO:0000256" key="13">
    <source>
        <dbReference type="ARBA" id="ARBA00023157"/>
    </source>
</evidence>
<sequence length="1095" mass="126306">MCKCVGAFVLLLLVLFLDSRDCSASAQYDAAGKISLNSVQAWAVKLGTELYHFGEFITRKKEVQDSFKSAQVESRDGEKLVQSMSDDIRAMMELKISAVKRIVEAAENMAFDKQNEPVPEDFQFYNSKEMEEPWDEVSITTTPETDFGQESWIVRPPSKNAHTQQNPHFSNIPVNTNFSSVHVPTNVYAWAPEVIKGIHWSEGLDTHFINNYQSDPTLSWQYFGSSTGFMRHYPALKWRADPVDIYDCRTRAWYMEAAASPKDVIILVDRSGSMTGQRRDIAKHVVTNILDTLGNNDFVNVLTFADTVEEIVPCFEDSLVQATLGNIRELKLAMDSFETQEIANFSAALTRAFELLEIYRNNSGGANCNQAIMLVTDGVPYNYKEIFEKYNWKYETPVRVFTYLIGREVADVREVKWMACANRGFYVHLSTLAEVRERVLEHVNVLARPLVLQREKHPVVWTPVYANVTDPKVADYLWEQRERAEQKERFMSQRRDKNLFNSDKEQDRRWRITQMKQGQYSELGNSQYQLMTSVSMPVYDLRHNEMRIARLLGIAGTDVPLSEIQALMTPYKIGVNGYAFIVTNNGYILIHPDLRPVFQQILKPSYNSVDMIEVELFDDDRGPRNFSKELTALRKEIIDQKTGNKVMSVKYHLDDMKRVSRAKRHYFWTGISDSPFTLVVAIPENYGRHRTPETRERSKVSNSTPRNEYYCDHGLMQALVYDARNTAWFNKSISDSASDEKAVEFIQRFGYIVAFLSTHSGLTRWQTHPPKEHDNDKPDFGKQWPRAIEEVWYRRAVEQHYVDPLSYVYSVDLSTVKFPLNVSLALVTASHAVFHGDGHRKAPAAVVGFQFKHERLSEWFDNITSSCEHNKECTTCQSDNWDCYLVDNNGWIIVSEDSTQTGQFFGRIRPDIMSRLVEDEVYKAVHIVDYQAVCFREKKTTNPATMLFTPLENLRLVMAWFLATTVWFYNSITTGLAQASSYSFDDVAYQSYENDEETDDPYMSKPPNMRVLERDYEKLVLINRTRPTPCDREMYLYQLDYNNLDEKLNKPVTECGRPFIAQHVNYTNMLMIVVDANCPKDEVAAMSVDATEESH</sequence>
<reference evidence="18 19" key="1">
    <citation type="journal article" date="2017" name="BMC Biol.">
        <title>Genomic innovations, transcriptional plasticity and gene loss underlying the evolution and divergence of two highly polyphagous and invasive Helicoverpa pest species.</title>
        <authorList>
            <person name="Pearce S.L."/>
            <person name="Clarke D.F."/>
            <person name="East P.D."/>
            <person name="Elfekih S."/>
            <person name="Gordon K.H."/>
            <person name="Jermiin L.S."/>
            <person name="McGaughran A."/>
            <person name="Oakeshott J.G."/>
            <person name="Papanikolaou A."/>
            <person name="Perera O.P."/>
            <person name="Rane R.V."/>
            <person name="Richards S."/>
            <person name="Tay W.T."/>
            <person name="Walsh T.K."/>
            <person name="Anderson A."/>
            <person name="Anderson C.J."/>
            <person name="Asgari S."/>
            <person name="Board P.G."/>
            <person name="Bretschneider A."/>
            <person name="Campbell P.M."/>
            <person name="Chertemps T."/>
            <person name="Christeller J.T."/>
            <person name="Coppin C.W."/>
            <person name="Downes S.J."/>
            <person name="Duan G."/>
            <person name="Farnsworth C.A."/>
            <person name="Good R.T."/>
            <person name="Han L.B."/>
            <person name="Han Y.C."/>
            <person name="Hatje K."/>
            <person name="Horne I."/>
            <person name="Huang Y.P."/>
            <person name="Hughes D.S."/>
            <person name="Jacquin-Joly E."/>
            <person name="James W."/>
            <person name="Jhangiani S."/>
            <person name="Kollmar M."/>
            <person name="Kuwar S.S."/>
            <person name="Li S."/>
            <person name="Liu N.Y."/>
            <person name="Maibeche M.T."/>
            <person name="Miller J.R."/>
            <person name="Montagne N."/>
            <person name="Perry T."/>
            <person name="Qu J."/>
            <person name="Song S.V."/>
            <person name="Sutton G.G."/>
            <person name="Vogel H."/>
            <person name="Walenz B.P."/>
            <person name="Xu W."/>
            <person name="Zhang H.J."/>
            <person name="Zou Z."/>
            <person name="Batterham P."/>
            <person name="Edwards O.R."/>
            <person name="Feyereisen R."/>
            <person name="Gibbs R.A."/>
            <person name="Heckel D.G."/>
            <person name="McGrath A."/>
            <person name="Robin C."/>
            <person name="Scherer S.E."/>
            <person name="Worley K.C."/>
            <person name="Wu Y.D."/>
        </authorList>
    </citation>
    <scope>NUCLEOTIDE SEQUENCE [LARGE SCALE GENOMIC DNA]</scope>
    <source>
        <strain evidence="18">Harm_GR_Male_#8</strain>
        <tissue evidence="18">Whole organism</tissue>
    </source>
</reference>
<evidence type="ECO:0000256" key="8">
    <source>
        <dbReference type="ARBA" id="ARBA00022837"/>
    </source>
</evidence>
<keyword evidence="11" id="KW-0406">Ion transport</keyword>
<evidence type="ECO:0000256" key="1">
    <source>
        <dbReference type="ARBA" id="ARBA00004479"/>
    </source>
</evidence>
<protein>
    <recommendedName>
        <fullName evidence="17">VWFA domain-containing protein</fullName>
    </recommendedName>
</protein>
<evidence type="ECO:0000256" key="6">
    <source>
        <dbReference type="ARBA" id="ARBA00022723"/>
    </source>
</evidence>
<evidence type="ECO:0000256" key="4">
    <source>
        <dbReference type="ARBA" id="ARBA00022673"/>
    </source>
</evidence>
<keyword evidence="4" id="KW-0107">Calcium channel</keyword>
<keyword evidence="9" id="KW-0851">Voltage-gated channel</keyword>
<keyword evidence="10" id="KW-1133">Transmembrane helix</keyword>
<feature type="signal peptide" evidence="16">
    <location>
        <begin position="1"/>
        <end position="24"/>
    </location>
</feature>
<dbReference type="Gene3D" id="3.40.50.410">
    <property type="entry name" value="von Willebrand factor, type A domain"/>
    <property type="match status" value="1"/>
</dbReference>
<dbReference type="EMBL" id="KZ149992">
    <property type="protein sequence ID" value="PZC75535.1"/>
    <property type="molecule type" value="Genomic_DNA"/>
</dbReference>
<dbReference type="InterPro" id="IPR013608">
    <property type="entry name" value="VWA_N"/>
</dbReference>
<dbReference type="Pfam" id="PF08473">
    <property type="entry name" value="VGCC_alpha2"/>
    <property type="match status" value="1"/>
</dbReference>
<keyword evidence="6" id="KW-0479">Metal-binding</keyword>
<evidence type="ECO:0000256" key="11">
    <source>
        <dbReference type="ARBA" id="ARBA00023065"/>
    </source>
</evidence>
<evidence type="ECO:0000256" key="10">
    <source>
        <dbReference type="ARBA" id="ARBA00022989"/>
    </source>
</evidence>
<dbReference type="PANTHER" id="PTHR10166:SF63">
    <property type="entry name" value="STRAIGHTJACKET, ISOFORM C"/>
    <property type="match status" value="1"/>
</dbReference>
<proteinExistence type="predicted"/>
<dbReference type="SMART" id="SM00327">
    <property type="entry name" value="VWA"/>
    <property type="match status" value="1"/>
</dbReference>
<accession>A0A2W1BPP2</accession>
<feature type="domain" description="VWFA" evidence="17">
    <location>
        <begin position="263"/>
        <end position="450"/>
    </location>
</feature>
<keyword evidence="19" id="KW-1185">Reference proteome</keyword>
<evidence type="ECO:0000256" key="9">
    <source>
        <dbReference type="ARBA" id="ARBA00022882"/>
    </source>
</evidence>
<dbReference type="GO" id="GO:0046872">
    <property type="term" value="F:metal ion binding"/>
    <property type="evidence" value="ECO:0007669"/>
    <property type="project" value="UniProtKB-KW"/>
</dbReference>
<evidence type="ECO:0000256" key="12">
    <source>
        <dbReference type="ARBA" id="ARBA00023136"/>
    </source>
</evidence>
<dbReference type="GO" id="GO:0005891">
    <property type="term" value="C:voltage-gated calcium channel complex"/>
    <property type="evidence" value="ECO:0007669"/>
    <property type="project" value="TreeGrafter"/>
</dbReference>
<dbReference type="InterPro" id="IPR051173">
    <property type="entry name" value="Ca_channel_alpha-2/delta"/>
</dbReference>
<keyword evidence="8" id="KW-0106">Calcium</keyword>
<dbReference type="CDD" id="cd01463">
    <property type="entry name" value="vWA_VGCC_like"/>
    <property type="match status" value="1"/>
</dbReference>
<dbReference type="Proteomes" id="UP000249218">
    <property type="component" value="Unassembled WGS sequence"/>
</dbReference>
<evidence type="ECO:0000256" key="2">
    <source>
        <dbReference type="ARBA" id="ARBA00022448"/>
    </source>
</evidence>
<dbReference type="CDD" id="cd12912">
    <property type="entry name" value="PDC2_MCP_like"/>
    <property type="match status" value="1"/>
</dbReference>
<feature type="chain" id="PRO_5016126037" description="VWFA domain-containing protein" evidence="16">
    <location>
        <begin position="25"/>
        <end position="1095"/>
    </location>
</feature>
<dbReference type="SUPFAM" id="SSF53300">
    <property type="entry name" value="vWA-like"/>
    <property type="match status" value="1"/>
</dbReference>
<evidence type="ECO:0000256" key="5">
    <source>
        <dbReference type="ARBA" id="ARBA00022692"/>
    </source>
</evidence>
<name>A0A2W1BPP2_HELAM</name>
<keyword evidence="13" id="KW-1015">Disulfide bond</keyword>
<keyword evidence="15" id="KW-0407">Ion channel</keyword>
<keyword evidence="7 16" id="KW-0732">Signal</keyword>
<dbReference type="Pfam" id="PF13519">
    <property type="entry name" value="VWA_2"/>
    <property type="match status" value="1"/>
</dbReference>
<dbReference type="PROSITE" id="PS50234">
    <property type="entry name" value="VWFA"/>
    <property type="match status" value="1"/>
</dbReference>
<dbReference type="FunFam" id="3.40.50.410:FF:000007">
    <property type="entry name" value="Calcium voltage-gated channel auxiliary subunit alpha2delta 3"/>
    <property type="match status" value="1"/>
</dbReference>
<dbReference type="GO" id="GO:0005245">
    <property type="term" value="F:voltage-gated calcium channel activity"/>
    <property type="evidence" value="ECO:0007669"/>
    <property type="project" value="TreeGrafter"/>
</dbReference>
<keyword evidence="12" id="KW-0472">Membrane</keyword>
<evidence type="ECO:0000313" key="18">
    <source>
        <dbReference type="EMBL" id="PZC75535.1"/>
    </source>
</evidence>
<evidence type="ECO:0000256" key="7">
    <source>
        <dbReference type="ARBA" id="ARBA00022729"/>
    </source>
</evidence>
<dbReference type="AlphaFoldDB" id="A0A2W1BPP2"/>
<evidence type="ECO:0000256" key="3">
    <source>
        <dbReference type="ARBA" id="ARBA00022568"/>
    </source>
</evidence>